<feature type="compositionally biased region" description="Basic and acidic residues" evidence="1">
    <location>
        <begin position="10"/>
        <end position="20"/>
    </location>
</feature>
<reference evidence="2" key="1">
    <citation type="submission" date="2023-05" db="EMBL/GenBank/DDBJ databases">
        <authorList>
            <person name="Huff M."/>
        </authorList>
    </citation>
    <scope>NUCLEOTIDE SEQUENCE</scope>
</reference>
<evidence type="ECO:0000313" key="2">
    <source>
        <dbReference type="EMBL" id="CAI9786037.1"/>
    </source>
</evidence>
<proteinExistence type="predicted"/>
<feature type="compositionally biased region" description="Basic residues" evidence="1">
    <location>
        <begin position="263"/>
        <end position="273"/>
    </location>
</feature>
<dbReference type="PANTHER" id="PTHR33130:SF40">
    <property type="entry name" value="CHROMOGRANIN (DUF1639)"/>
    <property type="match status" value="1"/>
</dbReference>
<evidence type="ECO:0000313" key="3">
    <source>
        <dbReference type="Proteomes" id="UP000834106"/>
    </source>
</evidence>
<feature type="compositionally biased region" description="Basic and acidic residues" evidence="1">
    <location>
        <begin position="221"/>
        <end position="231"/>
    </location>
</feature>
<dbReference type="InterPro" id="IPR012438">
    <property type="entry name" value="DUF1639"/>
</dbReference>
<feature type="region of interest" description="Disordered" evidence="1">
    <location>
        <begin position="205"/>
        <end position="231"/>
    </location>
</feature>
<accession>A0AAD2AIY8</accession>
<protein>
    <submittedName>
        <fullName evidence="2">Uncharacterized protein</fullName>
    </submittedName>
</protein>
<dbReference type="PANTHER" id="PTHR33130">
    <property type="entry name" value="PUTATIVE (DUF1639)-RELATED"/>
    <property type="match status" value="1"/>
</dbReference>
<dbReference type="AlphaFoldDB" id="A0AAD2AIY8"/>
<feature type="compositionally biased region" description="Low complexity" evidence="1">
    <location>
        <begin position="29"/>
        <end position="53"/>
    </location>
</feature>
<dbReference type="EMBL" id="OU503057">
    <property type="protein sequence ID" value="CAI9786037.1"/>
    <property type="molecule type" value="Genomic_DNA"/>
</dbReference>
<dbReference type="Proteomes" id="UP000834106">
    <property type="component" value="Chromosome 22"/>
</dbReference>
<organism evidence="2 3">
    <name type="scientific">Fraxinus pennsylvanica</name>
    <dbReference type="NCBI Taxonomy" id="56036"/>
    <lineage>
        <taxon>Eukaryota</taxon>
        <taxon>Viridiplantae</taxon>
        <taxon>Streptophyta</taxon>
        <taxon>Embryophyta</taxon>
        <taxon>Tracheophyta</taxon>
        <taxon>Spermatophyta</taxon>
        <taxon>Magnoliopsida</taxon>
        <taxon>eudicotyledons</taxon>
        <taxon>Gunneridae</taxon>
        <taxon>Pentapetalae</taxon>
        <taxon>asterids</taxon>
        <taxon>lamiids</taxon>
        <taxon>Lamiales</taxon>
        <taxon>Oleaceae</taxon>
        <taxon>Oleeae</taxon>
        <taxon>Fraxinus</taxon>
    </lineage>
</organism>
<feature type="region of interest" description="Disordered" evidence="1">
    <location>
        <begin position="262"/>
        <end position="286"/>
    </location>
</feature>
<keyword evidence="3" id="KW-1185">Reference proteome</keyword>
<name>A0AAD2AIY8_9LAMI</name>
<sequence length="286" mass="31576">MWTPGSSASKKLDNVVEHNPGDQMLSVESSLLSSDSPQQQQFPPPAAASRQFRPVTMELGCGSSFSQSFSPAKAGLATEILGNEISAEVGKLIPDFLKLAEKLEEKLTVPKEAQAKKPKLYSRRSTKNTVESIAEKKGKPLVVFKDEVKGKQLASKDWKRKKTLLTKVENDKPVGIRGAEDDEGNKKWNLRDRKAIQLPKTAILNPRAGSSSNAVRVAGESGERNMKEKQDDISTFPKLPNFSLQLTTEEIALDMLVMTGKMPSRKPKKRLKSVQRDLNVANNYST</sequence>
<feature type="region of interest" description="Disordered" evidence="1">
    <location>
        <begin position="1"/>
        <end position="53"/>
    </location>
</feature>
<evidence type="ECO:0000256" key="1">
    <source>
        <dbReference type="SAM" id="MobiDB-lite"/>
    </source>
</evidence>
<dbReference type="Pfam" id="PF07797">
    <property type="entry name" value="DUF1639"/>
    <property type="match status" value="1"/>
</dbReference>
<gene>
    <name evidence="2" type="ORF">FPE_LOCUS33467</name>
</gene>